<gene>
    <name evidence="1" type="ORF">H5P30_10810</name>
</gene>
<dbReference type="AlphaFoldDB" id="A0A7X1E4Q9"/>
<organism evidence="1 2">
    <name type="scientific">Puniceicoccus vermicola</name>
    <dbReference type="NCBI Taxonomy" id="388746"/>
    <lineage>
        <taxon>Bacteria</taxon>
        <taxon>Pseudomonadati</taxon>
        <taxon>Verrucomicrobiota</taxon>
        <taxon>Opitutia</taxon>
        <taxon>Puniceicoccales</taxon>
        <taxon>Puniceicoccaceae</taxon>
        <taxon>Puniceicoccus</taxon>
    </lineage>
</organism>
<dbReference type="CDD" id="cd21650">
    <property type="entry name" value="CrtA-like"/>
    <property type="match status" value="1"/>
</dbReference>
<reference evidence="1 2" key="1">
    <citation type="submission" date="2020-07" db="EMBL/GenBank/DDBJ databases">
        <authorList>
            <person name="Feng X."/>
        </authorList>
    </citation>
    <scope>NUCLEOTIDE SEQUENCE [LARGE SCALE GENOMIC DNA]</scope>
    <source>
        <strain evidence="1 2">JCM14086</strain>
    </source>
</reference>
<accession>A0A7X1E4Q9</accession>
<dbReference type="InterPro" id="IPR049574">
    <property type="entry name" value="CrtA-like"/>
</dbReference>
<evidence type="ECO:0000313" key="1">
    <source>
        <dbReference type="EMBL" id="MBC2602268.1"/>
    </source>
</evidence>
<evidence type="ECO:0000313" key="2">
    <source>
        <dbReference type="Proteomes" id="UP000525652"/>
    </source>
</evidence>
<sequence length="238" mass="27651">MKIFSYHLIETTPSTTLGAIFRPPTRRRIIGLRHAESMTAMTLGSPILSSARMQLRNLAVFAYWENEEALDDFLKATKLGRKLSEGWHVRLKFLRQWGQFSKFGDLPEKVTDADPAQPIVAVTLARLKIPQLRRFIHWGKPVEEQVRDHPGTTLAMAAIRPPRTFSTFSIWNSQREMTDMVHGRDSFPRADRHSKAMSERNRKDFHYEFTTFRFRAIAEHGTWKEKSNFVPKIETPIN</sequence>
<protein>
    <recommendedName>
        <fullName evidence="3">Spheroidene monooxygenase</fullName>
    </recommendedName>
</protein>
<dbReference type="RefSeq" id="WP_185692965.1">
    <property type="nucleotide sequence ID" value="NZ_JACHVA010000083.1"/>
</dbReference>
<evidence type="ECO:0008006" key="3">
    <source>
        <dbReference type="Google" id="ProtNLM"/>
    </source>
</evidence>
<dbReference type="EMBL" id="JACHVA010000083">
    <property type="protein sequence ID" value="MBC2602268.1"/>
    <property type="molecule type" value="Genomic_DNA"/>
</dbReference>
<dbReference type="Proteomes" id="UP000525652">
    <property type="component" value="Unassembled WGS sequence"/>
</dbReference>
<proteinExistence type="predicted"/>
<comment type="caution">
    <text evidence="1">The sequence shown here is derived from an EMBL/GenBank/DDBJ whole genome shotgun (WGS) entry which is preliminary data.</text>
</comment>
<keyword evidence="2" id="KW-1185">Reference proteome</keyword>
<name>A0A7X1E4Q9_9BACT</name>